<proteinExistence type="predicted"/>
<dbReference type="EMBL" id="JAGSXH010000124">
    <property type="protein sequence ID" value="MBS2966137.1"/>
    <property type="molecule type" value="Genomic_DNA"/>
</dbReference>
<keyword evidence="3" id="KW-0547">Nucleotide-binding</keyword>
<dbReference type="Pfam" id="PF00005">
    <property type="entry name" value="ABC_tran"/>
    <property type="match status" value="1"/>
</dbReference>
<dbReference type="InterPro" id="IPR003593">
    <property type="entry name" value="AAA+_ATPase"/>
</dbReference>
<evidence type="ECO:0000259" key="8">
    <source>
        <dbReference type="PROSITE" id="PS50893"/>
    </source>
</evidence>
<feature type="domain" description="ABC transmembrane type-1" evidence="9">
    <location>
        <begin position="145"/>
        <end position="306"/>
    </location>
</feature>
<sequence length="591" mass="63288">MRFPSHTARLLAGIAREIGFGVCLLYTCVSATAFVAPLALALGVRPLVDGAYRHDRPQVVLGAVLAGIAVLLTVLAPVGYRWATIRMRERSVMVVQRRLLALTSEAPRLTHFERPEFWDRVQVLKRGSEDLANGMTLALIGPVVLAQLVSTAVLLGRLQPLLGLVPIVAFPAIWLSRRSERLKQSAEKQAAQPRRLAQHLFTLSTGAQSAKDVRVYDLSGELLDRHRAAAEAVRTKTESALFKSVAANAASWLLFTAAYAGALILVLRQVARGSATAGDVALTVTMAAAVVAGAARLTDLSGSVTRIGAVAEHYRWLDDQTTLVRRAALAAPPLRLTKGIELDAVGFGYGEDDRQVLSDVSVTLPAGAVVALVGENGAGKTTLVKLLTGMYAPDRGRILIDGKDLADLDLAAYRRSITAGFQDHARFEFTAAHAVGVGEVTRLDDKQLVESALEAGDARFVVDLPQGSGTQLGAQWTGGVDLSGGQWQKIAMARSMMRPSALLAVYDEPSAALDPQSEHALFERIAANARTGKADGRITLLISHRFSTVRMADLIIVLADGRILEQGSHTELMASAGLYAELFEMQAAAYR</sequence>
<dbReference type="GO" id="GO:0005886">
    <property type="term" value="C:plasma membrane"/>
    <property type="evidence" value="ECO:0007669"/>
    <property type="project" value="UniProtKB-SubCell"/>
</dbReference>
<evidence type="ECO:0000256" key="3">
    <source>
        <dbReference type="ARBA" id="ARBA00022741"/>
    </source>
</evidence>
<feature type="transmembrane region" description="Helical" evidence="7">
    <location>
        <begin position="245"/>
        <end position="267"/>
    </location>
</feature>
<dbReference type="RefSeq" id="WP_211470916.1">
    <property type="nucleotide sequence ID" value="NZ_JAGSXH010000124.1"/>
</dbReference>
<dbReference type="InterPro" id="IPR036640">
    <property type="entry name" value="ABC1_TM_sf"/>
</dbReference>
<dbReference type="PROSITE" id="PS50893">
    <property type="entry name" value="ABC_TRANSPORTER_2"/>
    <property type="match status" value="1"/>
</dbReference>
<keyword evidence="6 7" id="KW-0472">Membrane</keyword>
<evidence type="ECO:0000256" key="2">
    <source>
        <dbReference type="ARBA" id="ARBA00022692"/>
    </source>
</evidence>
<evidence type="ECO:0000313" key="11">
    <source>
        <dbReference type="Proteomes" id="UP000677913"/>
    </source>
</evidence>
<dbReference type="PANTHER" id="PTHR24221">
    <property type="entry name" value="ATP-BINDING CASSETTE SUB-FAMILY B"/>
    <property type="match status" value="1"/>
</dbReference>
<dbReference type="GO" id="GO:0005524">
    <property type="term" value="F:ATP binding"/>
    <property type="evidence" value="ECO:0007669"/>
    <property type="project" value="UniProtKB-KW"/>
</dbReference>
<evidence type="ECO:0000259" key="9">
    <source>
        <dbReference type="PROSITE" id="PS50929"/>
    </source>
</evidence>
<feature type="transmembrane region" description="Helical" evidence="7">
    <location>
        <begin position="158"/>
        <end position="175"/>
    </location>
</feature>
<dbReference type="SMART" id="SM00382">
    <property type="entry name" value="AAA"/>
    <property type="match status" value="1"/>
</dbReference>
<keyword evidence="11" id="KW-1185">Reference proteome</keyword>
<name>A0A8J7WUC5_9ACTN</name>
<dbReference type="PROSITE" id="PS50929">
    <property type="entry name" value="ABC_TM1F"/>
    <property type="match status" value="1"/>
</dbReference>
<dbReference type="Gene3D" id="1.20.1560.10">
    <property type="entry name" value="ABC transporter type 1, transmembrane domain"/>
    <property type="match status" value="1"/>
</dbReference>
<keyword evidence="2 7" id="KW-0812">Transmembrane</keyword>
<comment type="subcellular location">
    <subcellularLocation>
        <location evidence="1">Cell membrane</location>
        <topology evidence="1">Multi-pass membrane protein</topology>
    </subcellularLocation>
</comment>
<keyword evidence="5 7" id="KW-1133">Transmembrane helix</keyword>
<dbReference type="GO" id="GO:0016887">
    <property type="term" value="F:ATP hydrolysis activity"/>
    <property type="evidence" value="ECO:0007669"/>
    <property type="project" value="InterPro"/>
</dbReference>
<evidence type="ECO:0000256" key="4">
    <source>
        <dbReference type="ARBA" id="ARBA00022840"/>
    </source>
</evidence>
<feature type="transmembrane region" description="Helical" evidence="7">
    <location>
        <begin position="60"/>
        <end position="83"/>
    </location>
</feature>
<dbReference type="InterPro" id="IPR003439">
    <property type="entry name" value="ABC_transporter-like_ATP-bd"/>
</dbReference>
<keyword evidence="4 10" id="KW-0067">ATP-binding</keyword>
<dbReference type="SUPFAM" id="SSF90123">
    <property type="entry name" value="ABC transporter transmembrane region"/>
    <property type="match status" value="1"/>
</dbReference>
<dbReference type="PANTHER" id="PTHR24221:SF646">
    <property type="entry name" value="HAEMOLYSIN SECRETION ATP-BINDING PROTEIN"/>
    <property type="match status" value="1"/>
</dbReference>
<dbReference type="Proteomes" id="UP000677913">
    <property type="component" value="Unassembled WGS sequence"/>
</dbReference>
<dbReference type="SUPFAM" id="SSF52540">
    <property type="entry name" value="P-loop containing nucleoside triphosphate hydrolases"/>
    <property type="match status" value="1"/>
</dbReference>
<comment type="caution">
    <text evidence="10">The sequence shown here is derived from an EMBL/GenBank/DDBJ whole genome shotgun (WGS) entry which is preliminary data.</text>
</comment>
<feature type="transmembrane region" description="Helical" evidence="7">
    <location>
        <begin position="20"/>
        <end position="40"/>
    </location>
</feature>
<dbReference type="PROSITE" id="PS00211">
    <property type="entry name" value="ABC_TRANSPORTER_1"/>
    <property type="match status" value="1"/>
</dbReference>
<dbReference type="InterPro" id="IPR017871">
    <property type="entry name" value="ABC_transporter-like_CS"/>
</dbReference>
<protein>
    <submittedName>
        <fullName evidence="10">ABC transporter ATP-binding protein</fullName>
    </submittedName>
</protein>
<feature type="domain" description="ABC transporter" evidence="8">
    <location>
        <begin position="340"/>
        <end position="585"/>
    </location>
</feature>
<dbReference type="InterPro" id="IPR039421">
    <property type="entry name" value="Type_1_exporter"/>
</dbReference>
<dbReference type="InterPro" id="IPR027417">
    <property type="entry name" value="P-loop_NTPase"/>
</dbReference>
<accession>A0A8J7WUC5</accession>
<dbReference type="Gene3D" id="3.40.50.300">
    <property type="entry name" value="P-loop containing nucleotide triphosphate hydrolases"/>
    <property type="match status" value="1"/>
</dbReference>
<evidence type="ECO:0000256" key="6">
    <source>
        <dbReference type="ARBA" id="ARBA00023136"/>
    </source>
</evidence>
<evidence type="ECO:0000313" key="10">
    <source>
        <dbReference type="EMBL" id="MBS2966137.1"/>
    </source>
</evidence>
<evidence type="ECO:0000256" key="1">
    <source>
        <dbReference type="ARBA" id="ARBA00004651"/>
    </source>
</evidence>
<evidence type="ECO:0000256" key="7">
    <source>
        <dbReference type="SAM" id="Phobius"/>
    </source>
</evidence>
<dbReference type="AlphaFoldDB" id="A0A8J7WUC5"/>
<dbReference type="GO" id="GO:0034040">
    <property type="term" value="F:ATPase-coupled lipid transmembrane transporter activity"/>
    <property type="evidence" value="ECO:0007669"/>
    <property type="project" value="TreeGrafter"/>
</dbReference>
<feature type="transmembrane region" description="Helical" evidence="7">
    <location>
        <begin position="131"/>
        <end position="152"/>
    </location>
</feature>
<organism evidence="10 11">
    <name type="scientific">Actinocrinis puniceicyclus</name>
    <dbReference type="NCBI Taxonomy" id="977794"/>
    <lineage>
        <taxon>Bacteria</taxon>
        <taxon>Bacillati</taxon>
        <taxon>Actinomycetota</taxon>
        <taxon>Actinomycetes</taxon>
        <taxon>Catenulisporales</taxon>
        <taxon>Actinospicaceae</taxon>
        <taxon>Actinocrinis</taxon>
    </lineage>
</organism>
<evidence type="ECO:0000256" key="5">
    <source>
        <dbReference type="ARBA" id="ARBA00022989"/>
    </source>
</evidence>
<gene>
    <name evidence="10" type="ORF">KGA66_24035</name>
</gene>
<dbReference type="GO" id="GO:0140359">
    <property type="term" value="F:ABC-type transporter activity"/>
    <property type="evidence" value="ECO:0007669"/>
    <property type="project" value="InterPro"/>
</dbReference>
<dbReference type="InterPro" id="IPR011527">
    <property type="entry name" value="ABC1_TM_dom"/>
</dbReference>
<reference evidence="10" key="1">
    <citation type="submission" date="2021-04" db="EMBL/GenBank/DDBJ databases">
        <title>Genome based classification of Actinospica acidithermotolerans sp. nov., an actinobacterium isolated from an Indonesian hot spring.</title>
        <authorList>
            <person name="Kusuma A.B."/>
            <person name="Putra K.E."/>
            <person name="Nafisah S."/>
            <person name="Loh J."/>
            <person name="Nouioui I."/>
            <person name="Goodfellow M."/>
        </authorList>
    </citation>
    <scope>NUCLEOTIDE SEQUENCE</scope>
    <source>
        <strain evidence="10">DSM 45618</strain>
    </source>
</reference>